<organism evidence="3 4">
    <name type="scientific">Litoreibacter roseus</name>
    <dbReference type="NCBI Taxonomy" id="2601869"/>
    <lineage>
        <taxon>Bacteria</taxon>
        <taxon>Pseudomonadati</taxon>
        <taxon>Pseudomonadota</taxon>
        <taxon>Alphaproteobacteria</taxon>
        <taxon>Rhodobacterales</taxon>
        <taxon>Roseobacteraceae</taxon>
        <taxon>Litoreibacter</taxon>
    </lineage>
</organism>
<gene>
    <name evidence="3" type="ORF">KIN_04220</name>
</gene>
<keyword evidence="1" id="KW-0732">Signal</keyword>
<dbReference type="AlphaFoldDB" id="A0A6N6JDG3"/>
<dbReference type="PANTHER" id="PTHR37946:SF1">
    <property type="entry name" value="SLL1969 PROTEIN"/>
    <property type="match status" value="1"/>
</dbReference>
<accession>A0A6N6JDG3</accession>
<evidence type="ECO:0000259" key="2">
    <source>
        <dbReference type="Pfam" id="PF12697"/>
    </source>
</evidence>
<dbReference type="PANTHER" id="PTHR37946">
    <property type="entry name" value="SLL1969 PROTEIN"/>
    <property type="match status" value="1"/>
</dbReference>
<dbReference type="InterPro" id="IPR000073">
    <property type="entry name" value="AB_hydrolase_1"/>
</dbReference>
<dbReference type="InterPro" id="IPR029058">
    <property type="entry name" value="AB_hydrolase_fold"/>
</dbReference>
<dbReference type="RefSeq" id="WP_159804291.1">
    <property type="nucleotide sequence ID" value="NZ_BLJE01000001.1"/>
</dbReference>
<feature type="domain" description="AB hydrolase-1" evidence="2">
    <location>
        <begin position="20"/>
        <end position="129"/>
    </location>
</feature>
<evidence type="ECO:0000313" key="3">
    <source>
        <dbReference type="EMBL" id="GFE63348.1"/>
    </source>
</evidence>
<keyword evidence="3" id="KW-0808">Transferase</keyword>
<dbReference type="EMBL" id="BLJE01000001">
    <property type="protein sequence ID" value="GFE63348.1"/>
    <property type="molecule type" value="Genomic_DNA"/>
</dbReference>
<dbReference type="Pfam" id="PF12697">
    <property type="entry name" value="Abhydrolase_6"/>
    <property type="match status" value="1"/>
</dbReference>
<name>A0A6N6JDG3_9RHOB</name>
<proteinExistence type="predicted"/>
<sequence length="239" mass="25480">MRFILALLFFLPTAAVADCVVLLHGLARTSFSLSVMEESLKANGYQTVNPGYPSTSDTIRDLADGTIPAAIEECDQNVPIHFVTHSMGGILVRAWLAENDLADLGRVVMLAPPNKGSELVDTLGDLDPFEWVNGPAGLQLTTGPDSLPNALGPVDFVLGVVAGTQTLNPIYSAIIPGEDDGKVSVESTRIEGMTDHLILPVTHTFMMNSPFVVAQTVRFLQNGAFDDTLTLSDIVLGSD</sequence>
<dbReference type="GO" id="GO:0016740">
    <property type="term" value="F:transferase activity"/>
    <property type="evidence" value="ECO:0007669"/>
    <property type="project" value="UniProtKB-KW"/>
</dbReference>
<dbReference type="Proteomes" id="UP000436822">
    <property type="component" value="Unassembled WGS sequence"/>
</dbReference>
<keyword evidence="4" id="KW-1185">Reference proteome</keyword>
<dbReference type="OrthoDB" id="556502at2"/>
<feature type="signal peptide" evidence="1">
    <location>
        <begin position="1"/>
        <end position="17"/>
    </location>
</feature>
<feature type="chain" id="PRO_5026890146" evidence="1">
    <location>
        <begin position="18"/>
        <end position="239"/>
    </location>
</feature>
<evidence type="ECO:0000256" key="1">
    <source>
        <dbReference type="SAM" id="SignalP"/>
    </source>
</evidence>
<evidence type="ECO:0000313" key="4">
    <source>
        <dbReference type="Proteomes" id="UP000436822"/>
    </source>
</evidence>
<comment type="caution">
    <text evidence="3">The sequence shown here is derived from an EMBL/GenBank/DDBJ whole genome shotgun (WGS) entry which is preliminary data.</text>
</comment>
<protein>
    <submittedName>
        <fullName evidence="3">Acetyltransferase</fullName>
    </submittedName>
</protein>
<dbReference type="Gene3D" id="3.40.50.1820">
    <property type="entry name" value="alpha/beta hydrolase"/>
    <property type="match status" value="1"/>
</dbReference>
<dbReference type="SUPFAM" id="SSF53474">
    <property type="entry name" value="alpha/beta-Hydrolases"/>
    <property type="match status" value="1"/>
</dbReference>
<reference evidence="3 4" key="1">
    <citation type="submission" date="2019-12" db="EMBL/GenBank/DDBJ databases">
        <title>Litoreibacter badius sp. nov., a novel bacteriochlorophyll a-containing bacterium in the genus Litoreibacter.</title>
        <authorList>
            <person name="Kanamuro M."/>
            <person name="Takabe Y."/>
            <person name="Mori K."/>
            <person name="Takaichi S."/>
            <person name="Hanada S."/>
        </authorList>
    </citation>
    <scope>NUCLEOTIDE SEQUENCE [LARGE SCALE GENOMIC DNA]</scope>
    <source>
        <strain evidence="3 4">K6</strain>
    </source>
</reference>